<dbReference type="InterPro" id="IPR028098">
    <property type="entry name" value="Glyco_trans_4-like_N"/>
</dbReference>
<accession>A0A0P8AB99</accession>
<feature type="domain" description="Glycosyl transferase family 1" evidence="2">
    <location>
        <begin position="217"/>
        <end position="376"/>
    </location>
</feature>
<dbReference type="Proteomes" id="UP000050360">
    <property type="component" value="Unassembled WGS sequence"/>
</dbReference>
<gene>
    <name evidence="4" type="ORF">MPEBLZ_04202</name>
</gene>
<evidence type="ECO:0000259" key="2">
    <source>
        <dbReference type="Pfam" id="PF00534"/>
    </source>
</evidence>
<protein>
    <submittedName>
        <fullName evidence="4">Glycosyltransferase</fullName>
    </submittedName>
</protein>
<dbReference type="AlphaFoldDB" id="A0A0P8AB99"/>
<proteinExistence type="predicted"/>
<dbReference type="Gene3D" id="3.40.50.2000">
    <property type="entry name" value="Glycogen Phosphorylase B"/>
    <property type="match status" value="2"/>
</dbReference>
<keyword evidence="1 4" id="KW-0808">Transferase</keyword>
<dbReference type="Pfam" id="PF13439">
    <property type="entry name" value="Glyco_transf_4"/>
    <property type="match status" value="1"/>
</dbReference>
<evidence type="ECO:0000313" key="5">
    <source>
        <dbReference type="Proteomes" id="UP000050360"/>
    </source>
</evidence>
<dbReference type="GO" id="GO:0016757">
    <property type="term" value="F:glycosyltransferase activity"/>
    <property type="evidence" value="ECO:0007669"/>
    <property type="project" value="InterPro"/>
</dbReference>
<sequence length="395" mass="44459">MNIALLAPEFMPNWGGAGTYIVGLAKNLSKKHNVHVVTVRRKIDKGSAYTDEKILDFFENKIQLHTISNANDTFLYNAAFQYSCFKELPMICKENKIDIIHADVPHMSDVILRLLKSNKNMVTTVHTIIEGHKEGILASGLDFSQMEASEKYTLELYPLLKIIQRLYLKRSPTIIAVSNWMKGLLEQNYGIKDVNVIHNGVDHEQFLPKRKNTGKVFETNKPVVLFSGRFIALKGINILVKAMRYVISETKCVHFVFAGPEADRKWVSMFENEGIPSHYYSLLGYIPHAGMPEIYSNSSIFVLPSLIESFPFSVLEAMSSGLAVIASNVGGVPELIEDGVDGLLVPPGNPEILAKKLLFLLNNESERNKISKKAREKILEKFTSEIMTNETERIL</sequence>
<dbReference type="PANTHER" id="PTHR46401:SF2">
    <property type="entry name" value="GLYCOSYLTRANSFERASE WBBK-RELATED"/>
    <property type="match status" value="1"/>
</dbReference>
<comment type="caution">
    <text evidence="4">The sequence shown here is derived from an EMBL/GenBank/DDBJ whole genome shotgun (WGS) entry which is preliminary data.</text>
</comment>
<evidence type="ECO:0000259" key="3">
    <source>
        <dbReference type="Pfam" id="PF13439"/>
    </source>
</evidence>
<feature type="domain" description="Glycosyltransferase subfamily 4-like N-terminal" evidence="3">
    <location>
        <begin position="14"/>
        <end position="204"/>
    </location>
</feature>
<dbReference type="EMBL" id="LKCM01000399">
    <property type="protein sequence ID" value="KPQ41241.1"/>
    <property type="molecule type" value="Genomic_DNA"/>
</dbReference>
<organism evidence="4 5">
    <name type="scientific">Candidatus Methanoperedens nitratireducens</name>
    <dbReference type="NCBI Taxonomy" id="1392998"/>
    <lineage>
        <taxon>Archaea</taxon>
        <taxon>Methanobacteriati</taxon>
        <taxon>Methanobacteriota</taxon>
        <taxon>Stenosarchaea group</taxon>
        <taxon>Methanomicrobia</taxon>
        <taxon>Methanosarcinales</taxon>
        <taxon>ANME-2 cluster</taxon>
        <taxon>Candidatus Methanoperedentaceae</taxon>
        <taxon>Candidatus Methanoperedens</taxon>
    </lineage>
</organism>
<dbReference type="SUPFAM" id="SSF53756">
    <property type="entry name" value="UDP-Glycosyltransferase/glycogen phosphorylase"/>
    <property type="match status" value="1"/>
</dbReference>
<dbReference type="CDD" id="cd03801">
    <property type="entry name" value="GT4_PimA-like"/>
    <property type="match status" value="1"/>
</dbReference>
<dbReference type="PANTHER" id="PTHR46401">
    <property type="entry name" value="GLYCOSYLTRANSFERASE WBBK-RELATED"/>
    <property type="match status" value="1"/>
</dbReference>
<dbReference type="Pfam" id="PF00534">
    <property type="entry name" value="Glycos_transf_1"/>
    <property type="match status" value="1"/>
</dbReference>
<evidence type="ECO:0000313" key="4">
    <source>
        <dbReference type="EMBL" id="KPQ41241.1"/>
    </source>
</evidence>
<name>A0A0P8AB99_9EURY</name>
<reference evidence="4 5" key="1">
    <citation type="submission" date="2015-09" db="EMBL/GenBank/DDBJ databases">
        <title>A metagenomics-based metabolic model of nitrate-dependent anaerobic oxidation of methane by Methanoperedens-like archaea.</title>
        <authorList>
            <person name="Arshad A."/>
            <person name="Speth D.R."/>
            <person name="De Graaf R.M."/>
            <person name="Op Den Camp H.J."/>
            <person name="Jetten M.S."/>
            <person name="Welte C.U."/>
        </authorList>
    </citation>
    <scope>NUCLEOTIDE SEQUENCE [LARGE SCALE GENOMIC DNA]</scope>
</reference>
<dbReference type="InterPro" id="IPR001296">
    <property type="entry name" value="Glyco_trans_1"/>
</dbReference>
<evidence type="ECO:0000256" key="1">
    <source>
        <dbReference type="ARBA" id="ARBA00022679"/>
    </source>
</evidence>